<evidence type="ECO:0000313" key="2">
    <source>
        <dbReference type="Proteomes" id="UP000271678"/>
    </source>
</evidence>
<name>A0A3M9M4R3_9MICO</name>
<dbReference type="Proteomes" id="UP000271678">
    <property type="component" value="Unassembled WGS sequence"/>
</dbReference>
<dbReference type="RefSeq" id="WP_123272676.1">
    <property type="nucleotide sequence ID" value="NZ_RJJQ01000020.1"/>
</dbReference>
<organism evidence="1 2">
    <name type="scientific">Flexivirga caeni</name>
    <dbReference type="NCBI Taxonomy" id="2294115"/>
    <lineage>
        <taxon>Bacteria</taxon>
        <taxon>Bacillati</taxon>
        <taxon>Actinomycetota</taxon>
        <taxon>Actinomycetes</taxon>
        <taxon>Micrococcales</taxon>
        <taxon>Dermacoccaceae</taxon>
        <taxon>Flexivirga</taxon>
    </lineage>
</organism>
<dbReference type="AlphaFoldDB" id="A0A3M9M4R3"/>
<accession>A0A3M9M4R3</accession>
<gene>
    <name evidence="1" type="ORF">EFY87_17010</name>
</gene>
<keyword evidence="2" id="KW-1185">Reference proteome</keyword>
<proteinExistence type="predicted"/>
<reference evidence="1 2" key="1">
    <citation type="submission" date="2018-11" db="EMBL/GenBank/DDBJ databases">
        <title>Draft genome of Simplicispira Flexivirga sp. BO-16.</title>
        <authorList>
            <person name="Im W.T."/>
        </authorList>
    </citation>
    <scope>NUCLEOTIDE SEQUENCE [LARGE SCALE GENOMIC DNA]</scope>
    <source>
        <strain evidence="1 2">BO-16</strain>
    </source>
</reference>
<dbReference type="OrthoDB" id="3259334at2"/>
<sequence>MRTTVDLPPAVRRRAEQLAVARGQSLSATIAELTIRGLSELDEPVSIEVDSRSGFPVLSLGQRITDEDVASALDDM</sequence>
<comment type="caution">
    <text evidence="1">The sequence shown here is derived from an EMBL/GenBank/DDBJ whole genome shotgun (WGS) entry which is preliminary data.</text>
</comment>
<dbReference type="EMBL" id="RJJQ01000020">
    <property type="protein sequence ID" value="RNI19528.1"/>
    <property type="molecule type" value="Genomic_DNA"/>
</dbReference>
<protein>
    <recommendedName>
        <fullName evidence="3">Antitoxin</fullName>
    </recommendedName>
</protein>
<evidence type="ECO:0000313" key="1">
    <source>
        <dbReference type="EMBL" id="RNI19528.1"/>
    </source>
</evidence>
<evidence type="ECO:0008006" key="3">
    <source>
        <dbReference type="Google" id="ProtNLM"/>
    </source>
</evidence>